<dbReference type="SUPFAM" id="SSF49899">
    <property type="entry name" value="Concanavalin A-like lectins/glucanases"/>
    <property type="match status" value="1"/>
</dbReference>
<reference evidence="1" key="1">
    <citation type="submission" date="2023-05" db="EMBL/GenBank/DDBJ databases">
        <title>Colonisation of extended spectrum b-lactamase- and carbapenemase-producing bacteria on hospital surfaces from low- and middle-income countries.</title>
        <authorList>
            <person name="Nieto-Rosado M."/>
            <person name="Sands K."/>
            <person name="Iregbu K."/>
            <person name="Zahra R."/>
            <person name="Mazarati J.B."/>
            <person name="Mehtar S."/>
            <person name="Barnards-Group B."/>
            <person name="Walsh T.R."/>
        </authorList>
    </citation>
    <scope>NUCLEOTIDE SEQUENCE</scope>
    <source>
        <strain evidence="1">PP-E493</strain>
    </source>
</reference>
<protein>
    <submittedName>
        <fullName evidence="1">LamG domain-containing protein</fullName>
    </submittedName>
</protein>
<organism evidence="1 2">
    <name type="scientific">Shewanella xiamenensis</name>
    <dbReference type="NCBI Taxonomy" id="332186"/>
    <lineage>
        <taxon>Bacteria</taxon>
        <taxon>Pseudomonadati</taxon>
        <taxon>Pseudomonadota</taxon>
        <taxon>Gammaproteobacteria</taxon>
        <taxon>Alteromonadales</taxon>
        <taxon>Shewanellaceae</taxon>
        <taxon>Shewanella</taxon>
    </lineage>
</organism>
<comment type="caution">
    <text evidence="1">The sequence shown here is derived from an EMBL/GenBank/DDBJ whole genome shotgun (WGS) entry which is preliminary data.</text>
</comment>
<sequence>MKTSKNICFSSNNLVQDLDQETSENTAKVVLLGSKTLDIFTWQAWIKNQHGGLVFQYCCEFNHTGFIVKINALGNIESVVNSRLLSIEMASMSGGLNDDYWHLLSISYQYHKLKCYIDGDEIEVQQQIIPLTDNHVLKAMSNNALSFEGEMTNISLIEHDLTDYQILNYYLQPDSQSFIAENNIYTAQDKHSLKNIHSNQLNSTRQDVMLVIFNDTKYKFIKNNLTTNDFKKQLSNIIPANDRCAYIIESNNQNWPHFIYHANYVSQEDPDIELNFDILKSLTPNRSHVHLQLTNELTFDCFISQSTSSRLIAEIRISENIDFTLAKHALRFIKDY</sequence>
<dbReference type="AlphaFoldDB" id="A0AAE4PVW9"/>
<gene>
    <name evidence="1" type="ORF">QM089_04985</name>
</gene>
<dbReference type="InterPro" id="IPR013320">
    <property type="entry name" value="ConA-like_dom_sf"/>
</dbReference>
<dbReference type="RefSeq" id="WP_224020774.1">
    <property type="nucleotide sequence ID" value="NZ_AP025014.1"/>
</dbReference>
<dbReference type="Proteomes" id="UP001187859">
    <property type="component" value="Unassembled WGS sequence"/>
</dbReference>
<evidence type="ECO:0000313" key="2">
    <source>
        <dbReference type="Proteomes" id="UP001187859"/>
    </source>
</evidence>
<name>A0AAE4PVW9_9GAMM</name>
<accession>A0AAE4PVW9</accession>
<evidence type="ECO:0000313" key="1">
    <source>
        <dbReference type="EMBL" id="MDV5389641.1"/>
    </source>
</evidence>
<dbReference type="Gene3D" id="2.60.120.200">
    <property type="match status" value="1"/>
</dbReference>
<proteinExistence type="predicted"/>
<dbReference type="EMBL" id="JASGOQ010000001">
    <property type="protein sequence ID" value="MDV5389641.1"/>
    <property type="molecule type" value="Genomic_DNA"/>
</dbReference>